<proteinExistence type="predicted"/>
<gene>
    <name evidence="2" type="ORF">ETSY2_38075</name>
</gene>
<accession>W4LSB7</accession>
<dbReference type="EMBL" id="AZHX01001675">
    <property type="protein sequence ID" value="ETX00939.1"/>
    <property type="molecule type" value="Genomic_DNA"/>
</dbReference>
<keyword evidence="3" id="KW-1185">Reference proteome</keyword>
<evidence type="ECO:0000256" key="1">
    <source>
        <dbReference type="SAM" id="MobiDB-lite"/>
    </source>
</evidence>
<comment type="caution">
    <text evidence="2">The sequence shown here is derived from an EMBL/GenBank/DDBJ whole genome shotgun (WGS) entry which is preliminary data.</text>
</comment>
<feature type="compositionally biased region" description="Polar residues" evidence="1">
    <location>
        <begin position="14"/>
        <end position="25"/>
    </location>
</feature>
<feature type="region of interest" description="Disordered" evidence="1">
    <location>
        <begin position="1"/>
        <end position="32"/>
    </location>
</feature>
<reference evidence="2 3" key="1">
    <citation type="journal article" date="2014" name="Nature">
        <title>An environmental bacterial taxon with a large and distinct metabolic repertoire.</title>
        <authorList>
            <person name="Wilson M.C."/>
            <person name="Mori T."/>
            <person name="Ruckert C."/>
            <person name="Uria A.R."/>
            <person name="Helf M.J."/>
            <person name="Takada K."/>
            <person name="Gernert C."/>
            <person name="Steffens U.A."/>
            <person name="Heycke N."/>
            <person name="Schmitt S."/>
            <person name="Rinke C."/>
            <person name="Helfrich E.J."/>
            <person name="Brachmann A.O."/>
            <person name="Gurgui C."/>
            <person name="Wakimoto T."/>
            <person name="Kracht M."/>
            <person name="Crusemann M."/>
            <person name="Hentschel U."/>
            <person name="Abe I."/>
            <person name="Matsunaga S."/>
            <person name="Kalinowski J."/>
            <person name="Takeyama H."/>
            <person name="Piel J."/>
        </authorList>
    </citation>
    <scope>NUCLEOTIDE SEQUENCE [LARGE SCALE GENOMIC DNA]</scope>
    <source>
        <strain evidence="3">TSY2</strain>
    </source>
</reference>
<organism evidence="2 3">
    <name type="scientific">Candidatus Entotheonella gemina</name>
    <dbReference type="NCBI Taxonomy" id="1429439"/>
    <lineage>
        <taxon>Bacteria</taxon>
        <taxon>Pseudomonadati</taxon>
        <taxon>Nitrospinota/Tectimicrobiota group</taxon>
        <taxon>Candidatus Tectimicrobiota</taxon>
        <taxon>Candidatus Entotheonellia</taxon>
        <taxon>Candidatus Entotheonellales</taxon>
        <taxon>Candidatus Entotheonellaceae</taxon>
        <taxon>Candidatus Entotheonella</taxon>
    </lineage>
</organism>
<dbReference type="HOGENOM" id="CLU_3388645_0_0_7"/>
<protein>
    <submittedName>
        <fullName evidence="2">Uncharacterized protein</fullName>
    </submittedName>
</protein>
<dbReference type="AlphaFoldDB" id="W4LSB7"/>
<sequence length="32" mass="3407">MSRPAIDPVKRLQTHGQGPGTSTTELIAYALP</sequence>
<dbReference type="Proteomes" id="UP000019140">
    <property type="component" value="Unassembled WGS sequence"/>
</dbReference>
<evidence type="ECO:0000313" key="3">
    <source>
        <dbReference type="Proteomes" id="UP000019140"/>
    </source>
</evidence>
<name>W4LSB7_9BACT</name>
<evidence type="ECO:0000313" key="2">
    <source>
        <dbReference type="EMBL" id="ETX00939.1"/>
    </source>
</evidence>